<feature type="compositionally biased region" description="Basic and acidic residues" evidence="1">
    <location>
        <begin position="20"/>
        <end position="29"/>
    </location>
</feature>
<reference evidence="2" key="1">
    <citation type="submission" date="2016-10" db="EMBL/GenBank/DDBJ databases">
        <title>Sequence of Gallionella enrichment culture.</title>
        <authorList>
            <person name="Poehlein A."/>
            <person name="Muehling M."/>
            <person name="Daniel R."/>
        </authorList>
    </citation>
    <scope>NUCLEOTIDE SEQUENCE</scope>
</reference>
<dbReference type="AlphaFoldDB" id="A0A1J5QAC1"/>
<evidence type="ECO:0000313" key="2">
    <source>
        <dbReference type="EMBL" id="OIQ80590.1"/>
    </source>
</evidence>
<evidence type="ECO:0000256" key="1">
    <source>
        <dbReference type="SAM" id="MobiDB-lite"/>
    </source>
</evidence>
<comment type="caution">
    <text evidence="2">The sequence shown here is derived from an EMBL/GenBank/DDBJ whole genome shotgun (WGS) entry which is preliminary data.</text>
</comment>
<feature type="compositionally biased region" description="Basic and acidic residues" evidence="1">
    <location>
        <begin position="101"/>
        <end position="127"/>
    </location>
</feature>
<feature type="compositionally biased region" description="Basic and acidic residues" evidence="1">
    <location>
        <begin position="72"/>
        <end position="81"/>
    </location>
</feature>
<proteinExistence type="predicted"/>
<sequence length="164" mass="17385">MFVEHDDAKRKAEQQAQIAERGDGRDLSRAHGLGEGVIGNSADSGGCGEDQRQGAGGPEHCAGVGEQQHPGDGQHQEARDAKLCAGQRRRCHPGSKVAACEAKHPDQGEKGQRAEPRAAGAHDHQDACETDEDGQPALPTHALSQDQGRGSDDDEWRGLQDCRG</sequence>
<feature type="region of interest" description="Disordered" evidence="1">
    <location>
        <begin position="94"/>
        <end position="164"/>
    </location>
</feature>
<feature type="compositionally biased region" description="Basic and acidic residues" evidence="1">
    <location>
        <begin position="1"/>
        <end position="13"/>
    </location>
</feature>
<organism evidence="2">
    <name type="scientific">mine drainage metagenome</name>
    <dbReference type="NCBI Taxonomy" id="410659"/>
    <lineage>
        <taxon>unclassified sequences</taxon>
        <taxon>metagenomes</taxon>
        <taxon>ecological metagenomes</taxon>
    </lineage>
</organism>
<feature type="region of interest" description="Disordered" evidence="1">
    <location>
        <begin position="1"/>
        <end position="81"/>
    </location>
</feature>
<gene>
    <name evidence="2" type="ORF">GALL_376480</name>
</gene>
<name>A0A1J5QAC1_9ZZZZ</name>
<accession>A0A1J5QAC1</accession>
<dbReference type="EMBL" id="MLJW01001039">
    <property type="protein sequence ID" value="OIQ80590.1"/>
    <property type="molecule type" value="Genomic_DNA"/>
</dbReference>
<protein>
    <submittedName>
        <fullName evidence="2">Uncharacterized protein</fullName>
    </submittedName>
</protein>